<dbReference type="RefSeq" id="WP_141233340.1">
    <property type="nucleotide sequence ID" value="NZ_JBANDL010000002.1"/>
</dbReference>
<dbReference type="EMBL" id="JBANDL010000002">
    <property type="protein sequence ID" value="MEI2453329.1"/>
    <property type="molecule type" value="Genomic_DNA"/>
</dbReference>
<sequence length="61" mass="5822">MKGLIVVLAALLCSACAPTLVDGWPGSELAAAAGNAREAAVAAAPVPASVSVPGTPRPARG</sequence>
<keyword evidence="1" id="KW-0732">Signal</keyword>
<evidence type="ECO:0000313" key="3">
    <source>
        <dbReference type="Proteomes" id="UP001387215"/>
    </source>
</evidence>
<keyword evidence="3" id="KW-1185">Reference proteome</keyword>
<evidence type="ECO:0000256" key="1">
    <source>
        <dbReference type="SAM" id="SignalP"/>
    </source>
</evidence>
<evidence type="ECO:0000313" key="2">
    <source>
        <dbReference type="EMBL" id="MEI2453329.1"/>
    </source>
</evidence>
<reference evidence="2 3" key="1">
    <citation type="submission" date="2024-02" db="EMBL/GenBank/DDBJ databases">
        <title>Lysobacter Genome Sequencing and Mining.</title>
        <authorList>
            <person name="Bierman J."/>
            <person name="Walker M.C."/>
        </authorList>
    </citation>
    <scope>NUCLEOTIDE SEQUENCE [LARGE SCALE GENOMIC DNA]</scope>
    <source>
        <strain evidence="2 3">PB6250</strain>
    </source>
</reference>
<protein>
    <submittedName>
        <fullName evidence="2">Uncharacterized protein</fullName>
    </submittedName>
</protein>
<accession>A0ABU8CX44</accession>
<dbReference type="Proteomes" id="UP001387215">
    <property type="component" value="Unassembled WGS sequence"/>
</dbReference>
<name>A0ABU8CX44_9GAMM</name>
<feature type="chain" id="PRO_5047024365" evidence="1">
    <location>
        <begin position="20"/>
        <end position="61"/>
    </location>
</feature>
<organism evidence="2 3">
    <name type="scientific">Lysobacter firmicutimachus</name>
    <dbReference type="NCBI Taxonomy" id="1792846"/>
    <lineage>
        <taxon>Bacteria</taxon>
        <taxon>Pseudomonadati</taxon>
        <taxon>Pseudomonadota</taxon>
        <taxon>Gammaproteobacteria</taxon>
        <taxon>Lysobacterales</taxon>
        <taxon>Lysobacteraceae</taxon>
        <taxon>Lysobacter</taxon>
    </lineage>
</organism>
<feature type="signal peptide" evidence="1">
    <location>
        <begin position="1"/>
        <end position="19"/>
    </location>
</feature>
<proteinExistence type="predicted"/>
<comment type="caution">
    <text evidence="2">The sequence shown here is derived from an EMBL/GenBank/DDBJ whole genome shotgun (WGS) entry which is preliminary data.</text>
</comment>
<gene>
    <name evidence="2" type="ORF">V2J18_01415</name>
</gene>